<dbReference type="GeneID" id="17253984"/>
<proteinExistence type="predicted"/>
<dbReference type="KEGG" id="ehx:EMIHUDRAFT_249366"/>
<accession>A0A0D3I998</accession>
<name>A0A0D3I998_EMIH1</name>
<sequence>MSLSGASASAAAKQRHQEQRRADTSALADAARGQRQMPELPPYVPEFDLAFMSQMLGVGAVRSEPEDPATGDDETIMQEAAVDVALQLLTDGEGLQALLASDEPSADRVALEGADNALANSRARVDQLYELVRASEGGAAVRRMGDIVRSVLTSSDRETRGTIQLRSTGSNALSLRRDKTARILHASLHRWLD</sequence>
<reference evidence="3" key="1">
    <citation type="journal article" date="2013" name="Nature">
        <title>Pan genome of the phytoplankton Emiliania underpins its global distribution.</title>
        <authorList>
            <person name="Read B.A."/>
            <person name="Kegel J."/>
            <person name="Klute M.J."/>
            <person name="Kuo A."/>
            <person name="Lefebvre S.C."/>
            <person name="Maumus F."/>
            <person name="Mayer C."/>
            <person name="Miller J."/>
            <person name="Monier A."/>
            <person name="Salamov A."/>
            <person name="Young J."/>
            <person name="Aguilar M."/>
            <person name="Claverie J.M."/>
            <person name="Frickenhaus S."/>
            <person name="Gonzalez K."/>
            <person name="Herman E.K."/>
            <person name="Lin Y.C."/>
            <person name="Napier J."/>
            <person name="Ogata H."/>
            <person name="Sarno A.F."/>
            <person name="Shmutz J."/>
            <person name="Schroeder D."/>
            <person name="de Vargas C."/>
            <person name="Verret F."/>
            <person name="von Dassow P."/>
            <person name="Valentin K."/>
            <person name="Van de Peer Y."/>
            <person name="Wheeler G."/>
            <person name="Dacks J.B."/>
            <person name="Delwiche C.F."/>
            <person name="Dyhrman S.T."/>
            <person name="Glockner G."/>
            <person name="John U."/>
            <person name="Richards T."/>
            <person name="Worden A.Z."/>
            <person name="Zhang X."/>
            <person name="Grigoriev I.V."/>
            <person name="Allen A.E."/>
            <person name="Bidle K."/>
            <person name="Borodovsky M."/>
            <person name="Bowler C."/>
            <person name="Brownlee C."/>
            <person name="Cock J.M."/>
            <person name="Elias M."/>
            <person name="Gladyshev V.N."/>
            <person name="Groth M."/>
            <person name="Guda C."/>
            <person name="Hadaegh A."/>
            <person name="Iglesias-Rodriguez M.D."/>
            <person name="Jenkins J."/>
            <person name="Jones B.M."/>
            <person name="Lawson T."/>
            <person name="Leese F."/>
            <person name="Lindquist E."/>
            <person name="Lobanov A."/>
            <person name="Lomsadze A."/>
            <person name="Malik S.B."/>
            <person name="Marsh M.E."/>
            <person name="Mackinder L."/>
            <person name="Mock T."/>
            <person name="Mueller-Roeber B."/>
            <person name="Pagarete A."/>
            <person name="Parker M."/>
            <person name="Probert I."/>
            <person name="Quesneville H."/>
            <person name="Raines C."/>
            <person name="Rensing S.A."/>
            <person name="Riano-Pachon D.M."/>
            <person name="Richier S."/>
            <person name="Rokitta S."/>
            <person name="Shiraiwa Y."/>
            <person name="Soanes D.M."/>
            <person name="van der Giezen M."/>
            <person name="Wahlund T.M."/>
            <person name="Williams B."/>
            <person name="Wilson W."/>
            <person name="Wolfe G."/>
            <person name="Wurch L.L."/>
        </authorList>
    </citation>
    <scope>NUCLEOTIDE SEQUENCE</scope>
</reference>
<dbReference type="EnsemblProtists" id="EOD07833">
    <property type="protein sequence ID" value="EOD07833"/>
    <property type="gene ID" value="EMIHUDRAFT_249366"/>
</dbReference>
<evidence type="ECO:0000313" key="3">
    <source>
        <dbReference type="Proteomes" id="UP000013827"/>
    </source>
</evidence>
<keyword evidence="3" id="KW-1185">Reference proteome</keyword>
<dbReference type="RefSeq" id="XP_005760262.1">
    <property type="nucleotide sequence ID" value="XM_005760205.1"/>
</dbReference>
<dbReference type="PaxDb" id="2903-EOD07833"/>
<feature type="compositionally biased region" description="Low complexity" evidence="1">
    <location>
        <begin position="1"/>
        <end position="12"/>
    </location>
</feature>
<organism evidence="2 3">
    <name type="scientific">Emiliania huxleyi (strain CCMP1516)</name>
    <dbReference type="NCBI Taxonomy" id="280463"/>
    <lineage>
        <taxon>Eukaryota</taxon>
        <taxon>Haptista</taxon>
        <taxon>Haptophyta</taxon>
        <taxon>Prymnesiophyceae</taxon>
        <taxon>Isochrysidales</taxon>
        <taxon>Noelaerhabdaceae</taxon>
        <taxon>Emiliania</taxon>
    </lineage>
</organism>
<dbReference type="HOGENOM" id="CLU_1411184_0_0_1"/>
<feature type="region of interest" description="Disordered" evidence="1">
    <location>
        <begin position="1"/>
        <end position="40"/>
    </location>
</feature>
<evidence type="ECO:0000256" key="1">
    <source>
        <dbReference type="SAM" id="MobiDB-lite"/>
    </source>
</evidence>
<reference evidence="2" key="2">
    <citation type="submission" date="2024-10" db="UniProtKB">
        <authorList>
            <consortium name="EnsemblProtists"/>
        </authorList>
    </citation>
    <scope>IDENTIFICATION</scope>
</reference>
<dbReference type="Proteomes" id="UP000013827">
    <property type="component" value="Unassembled WGS sequence"/>
</dbReference>
<protein>
    <submittedName>
        <fullName evidence="2">Uncharacterized protein</fullName>
    </submittedName>
</protein>
<dbReference type="AlphaFoldDB" id="A0A0D3I998"/>
<evidence type="ECO:0000313" key="2">
    <source>
        <dbReference type="EnsemblProtists" id="EOD07833"/>
    </source>
</evidence>